<evidence type="ECO:0000256" key="5">
    <source>
        <dbReference type="ARBA" id="ARBA00048073"/>
    </source>
</evidence>
<evidence type="ECO:0000313" key="8">
    <source>
        <dbReference type="EMBL" id="PAV88283.1"/>
    </source>
</evidence>
<dbReference type="InterPro" id="IPR035963">
    <property type="entry name" value="FERM_2"/>
</dbReference>
<dbReference type="EMBL" id="LIAE01006522">
    <property type="protein sequence ID" value="PAV88283.1"/>
    <property type="molecule type" value="Genomic_DNA"/>
</dbReference>
<dbReference type="PROSITE" id="PS50057">
    <property type="entry name" value="FERM_3"/>
    <property type="match status" value="1"/>
</dbReference>
<gene>
    <name evidence="8" type="ORF">WR25_13145</name>
</gene>
<evidence type="ECO:0000259" key="7">
    <source>
        <dbReference type="PROSITE" id="PS50057"/>
    </source>
</evidence>
<feature type="domain" description="FERM" evidence="7">
    <location>
        <begin position="513"/>
        <end position="885"/>
    </location>
</feature>
<dbReference type="Gene3D" id="3.10.490.10">
    <property type="entry name" value="Gamma-glutamyl cyclotransferase-like"/>
    <property type="match status" value="1"/>
</dbReference>
<keyword evidence="9" id="KW-1185">Reference proteome</keyword>
<dbReference type="InterPro" id="IPR011993">
    <property type="entry name" value="PH-like_dom_sf"/>
</dbReference>
<comment type="catalytic activity">
    <reaction evidence="5">
        <text>glutathione = L-cysteinylglycine + 5-oxo-L-proline</text>
        <dbReference type="Rhea" id="RHEA:47724"/>
        <dbReference type="ChEBI" id="CHEBI:57925"/>
        <dbReference type="ChEBI" id="CHEBI:58402"/>
        <dbReference type="ChEBI" id="CHEBI:61694"/>
        <dbReference type="EC" id="4.3.2.7"/>
    </reaction>
</comment>
<dbReference type="CDD" id="cd06661">
    <property type="entry name" value="GGCT_like"/>
    <property type="match status" value="1"/>
</dbReference>
<evidence type="ECO:0000313" key="9">
    <source>
        <dbReference type="Proteomes" id="UP000218231"/>
    </source>
</evidence>
<dbReference type="InterPro" id="IPR000299">
    <property type="entry name" value="FERM_domain"/>
</dbReference>
<dbReference type="Pfam" id="PF04752">
    <property type="entry name" value="ChaC"/>
    <property type="match status" value="1"/>
</dbReference>
<reference evidence="8 9" key="1">
    <citation type="journal article" date="2017" name="Curr. Biol.">
        <title>Genome architecture and evolution of a unichromosomal asexual nematode.</title>
        <authorList>
            <person name="Fradin H."/>
            <person name="Zegar C."/>
            <person name="Gutwein M."/>
            <person name="Lucas J."/>
            <person name="Kovtun M."/>
            <person name="Corcoran D."/>
            <person name="Baugh L.R."/>
            <person name="Kiontke K."/>
            <person name="Gunsalus K."/>
            <person name="Fitch D.H."/>
            <person name="Piano F."/>
        </authorList>
    </citation>
    <scope>NUCLEOTIDE SEQUENCE [LARGE SCALE GENOMIC DNA]</scope>
    <source>
        <strain evidence="8">PF1309</strain>
    </source>
</reference>
<dbReference type="GO" id="GO:0071513">
    <property type="term" value="C:phosphopantothenoylcysteine decarboxylase complex"/>
    <property type="evidence" value="ECO:0007669"/>
    <property type="project" value="TreeGrafter"/>
</dbReference>
<protein>
    <recommendedName>
        <fullName evidence="7">FERM domain-containing protein</fullName>
    </recommendedName>
</protein>
<organism evidence="8 9">
    <name type="scientific">Diploscapter pachys</name>
    <dbReference type="NCBI Taxonomy" id="2018661"/>
    <lineage>
        <taxon>Eukaryota</taxon>
        <taxon>Metazoa</taxon>
        <taxon>Ecdysozoa</taxon>
        <taxon>Nematoda</taxon>
        <taxon>Chromadorea</taxon>
        <taxon>Rhabditida</taxon>
        <taxon>Rhabditina</taxon>
        <taxon>Rhabditomorpha</taxon>
        <taxon>Rhabditoidea</taxon>
        <taxon>Rhabditidae</taxon>
        <taxon>Diploscapter</taxon>
    </lineage>
</organism>
<dbReference type="PANTHER" id="PTHR14359:SF6">
    <property type="entry name" value="PHOSPHOPANTOTHENOYLCYSTEINE DECARBOXYLASE"/>
    <property type="match status" value="1"/>
</dbReference>
<dbReference type="GO" id="GO:0006751">
    <property type="term" value="P:glutathione catabolic process"/>
    <property type="evidence" value="ECO:0007669"/>
    <property type="project" value="InterPro"/>
</dbReference>
<feature type="compositionally biased region" description="Low complexity" evidence="6">
    <location>
        <begin position="907"/>
        <end position="932"/>
    </location>
</feature>
<proteinExistence type="inferred from homology"/>
<dbReference type="PANTHER" id="PTHR14359">
    <property type="entry name" value="HOMO-OLIGOMERIC FLAVIN CONTAINING CYS DECARBOXYLASE FAMILY"/>
    <property type="match status" value="1"/>
</dbReference>
<evidence type="ECO:0000256" key="4">
    <source>
        <dbReference type="ARBA" id="ARBA00038350"/>
    </source>
</evidence>
<comment type="caution">
    <text evidence="8">The sequence shown here is derived from an EMBL/GenBank/DDBJ whole genome shotgun (WGS) entry which is preliminary data.</text>
</comment>
<feature type="compositionally biased region" description="Low complexity" evidence="6">
    <location>
        <begin position="429"/>
        <end position="438"/>
    </location>
</feature>
<comment type="similarity">
    <text evidence="4">Belongs to the HFCD (homooligomeric flavin containing Cys decarboxylase) superfamily.</text>
</comment>
<dbReference type="InterPro" id="IPR006840">
    <property type="entry name" value="ChaC"/>
</dbReference>
<dbReference type="Pfam" id="PF00373">
    <property type="entry name" value="FERM_M"/>
    <property type="match status" value="1"/>
</dbReference>
<dbReference type="GO" id="GO:0004633">
    <property type="term" value="F:phosphopantothenoylcysteine decarboxylase activity"/>
    <property type="evidence" value="ECO:0007669"/>
    <property type="project" value="TreeGrafter"/>
</dbReference>
<dbReference type="InterPro" id="IPR014352">
    <property type="entry name" value="FERM/acyl-CoA-bd_prot_sf"/>
</dbReference>
<feature type="region of interest" description="Disordered" evidence="6">
    <location>
        <begin position="363"/>
        <end position="382"/>
    </location>
</feature>
<dbReference type="InterPro" id="IPR013024">
    <property type="entry name" value="GGCT-like"/>
</dbReference>
<keyword evidence="3" id="KW-0456">Lyase</keyword>
<sequence length="952" mass="108303">MKEERGKFHLLLGITGSIATIKLKELIDDLYKFAPKDKLVIKIVATENALKIVHTQDWTDDIDETIYDDKDEWSMWREREDPVLHIELRKWADCMLIAPLDANTMAKIANGLCDNLLTSLIRAWDPQKSCYFAPAMNTFMWESIHTYQHRKFLKDTLKFQEIPPIEKVLMCGDKGMGAMATTQMIATVIGSLVKSKMAVYTPTFDDSRQILVDLWVWLSDVEARLSMVTGIVHNHARRFWQRSPDHRGTPEKPGRTVTLVAEQEAKCWGMAFRVPEEEVKKTREYLDYREKAGYTCAKIRFEPDDKAIQPFDVEVYMANGEKDEHHTGHSEVEEIVDTILSCHGPSGPNLEYALRIAKILHEKDQEKSGQDPENQEDGKEAMPFVPRPVGISFFGQHKRNKSAAELRESFKQSNENFVRINSDGDFASKSMPNSGSSSNVAQVATPEKRRLSETRGVNLPKIEMPHKQQKISPLTNALGDPQNPSPLSELLFSGERSAERIRDVVSMRIYVPHLLEEHPEDEEHGSGGILFDIEGGREATTEFLLQLMAREYGIEQTTASEAFALWMVSPLLEVQLKPHHRPYEVRKRWMTLLQRFAHESDDETMQADEPAMFFRRNVNLSQDREIAFSTCCTNSLDMLWLDARASLFSGRLLLELPVAARLAGIGFAIDIEQYDERKHNIEFIRKNIDSQLPEFLASRVCGKIVFGKGLSGTREHEESIIRNWKLASEEKMKNGGDISDLKREYLEILRTIPSYGSAFFHASIERPNISPLKEIKEFFRSMTHGSHEIPIAVGVNRDFITLIDEAKHEYLLIHQIANCKWIPMRERISEESDTADANELILNLAGVENEKIIVNILKIYSNQSPLIEALLSSMQEVHENSKEKHFDVSPAVSTAVTEPVFINRPTNSLSESNSANSSGSSRRSSHSSGSQNSLIKVSGAYFIYFFFCNFAT</sequence>
<evidence type="ECO:0000256" key="2">
    <source>
        <dbReference type="ARBA" id="ARBA00022993"/>
    </source>
</evidence>
<dbReference type="GO" id="GO:0010181">
    <property type="term" value="F:FMN binding"/>
    <property type="evidence" value="ECO:0007669"/>
    <property type="project" value="TreeGrafter"/>
</dbReference>
<evidence type="ECO:0000256" key="6">
    <source>
        <dbReference type="SAM" id="MobiDB-lite"/>
    </source>
</evidence>
<dbReference type="Gene3D" id="1.20.80.10">
    <property type="match status" value="1"/>
</dbReference>
<dbReference type="SUPFAM" id="SSF52507">
    <property type="entry name" value="Homo-oligomeric flavin-containing Cys decarboxylases, HFCD"/>
    <property type="match status" value="1"/>
</dbReference>
<accession>A0A2A2LPX2</accession>
<dbReference type="OrthoDB" id="1933483at2759"/>
<evidence type="ECO:0000256" key="1">
    <source>
        <dbReference type="ARBA" id="ARBA00009662"/>
    </source>
</evidence>
<feature type="compositionally biased region" description="Basic and acidic residues" evidence="6">
    <location>
        <begin position="363"/>
        <end position="380"/>
    </location>
</feature>
<feature type="region of interest" description="Disordered" evidence="6">
    <location>
        <begin position="904"/>
        <end position="932"/>
    </location>
</feature>
<evidence type="ECO:0000256" key="3">
    <source>
        <dbReference type="ARBA" id="ARBA00023239"/>
    </source>
</evidence>
<dbReference type="GO" id="GO:0015937">
    <property type="term" value="P:coenzyme A biosynthetic process"/>
    <property type="evidence" value="ECO:0007669"/>
    <property type="project" value="UniProtKB-KW"/>
</dbReference>
<dbReference type="Gene3D" id="2.30.29.30">
    <property type="entry name" value="Pleckstrin-homology domain (PH domain)/Phosphotyrosine-binding domain (PTB)"/>
    <property type="match status" value="1"/>
</dbReference>
<dbReference type="Proteomes" id="UP000218231">
    <property type="component" value="Unassembled WGS sequence"/>
</dbReference>
<dbReference type="AlphaFoldDB" id="A0A2A2LPX2"/>
<dbReference type="Pfam" id="PF02441">
    <property type="entry name" value="Flavoprotein"/>
    <property type="match status" value="1"/>
</dbReference>
<feature type="region of interest" description="Disordered" evidence="6">
    <location>
        <begin position="429"/>
        <end position="451"/>
    </location>
</feature>
<comment type="similarity">
    <text evidence="1">Belongs to the gamma-glutamylcyclotransferase family. ChaC subfamily.</text>
</comment>
<keyword evidence="2" id="KW-0173">Coenzyme A biosynthesis</keyword>
<dbReference type="GO" id="GO:0061928">
    <property type="term" value="F:glutathione specific gamma-glutamylcyclotransferase activity"/>
    <property type="evidence" value="ECO:0007669"/>
    <property type="project" value="UniProtKB-EC"/>
</dbReference>
<dbReference type="InterPro" id="IPR019748">
    <property type="entry name" value="FERM_central"/>
</dbReference>
<dbReference type="Gene3D" id="3.10.20.90">
    <property type="entry name" value="Phosphatidylinositol 3-kinase Catalytic Subunit, Chain A, domain 1"/>
    <property type="match status" value="1"/>
</dbReference>
<name>A0A2A2LPX2_9BILA</name>
<dbReference type="InterPro" id="IPR036551">
    <property type="entry name" value="Flavin_trans-like"/>
</dbReference>
<dbReference type="InterPro" id="IPR003382">
    <property type="entry name" value="Flavoprotein"/>
</dbReference>
<dbReference type="Gene3D" id="3.40.50.1950">
    <property type="entry name" value="Flavin prenyltransferase-like"/>
    <property type="match status" value="1"/>
</dbReference>
<dbReference type="STRING" id="2018661.A0A2A2LPX2"/>
<dbReference type="SUPFAM" id="SSF47031">
    <property type="entry name" value="Second domain of FERM"/>
    <property type="match status" value="1"/>
</dbReference>